<dbReference type="InterPro" id="IPR025240">
    <property type="entry name" value="DUF4189"/>
</dbReference>
<evidence type="ECO:0000256" key="1">
    <source>
        <dbReference type="SAM" id="SignalP"/>
    </source>
</evidence>
<dbReference type="Pfam" id="PF13827">
    <property type="entry name" value="DUF4189"/>
    <property type="match status" value="1"/>
</dbReference>
<evidence type="ECO:0000313" key="3">
    <source>
        <dbReference type="EMBL" id="MCD0267142.1"/>
    </source>
</evidence>
<reference evidence="3" key="1">
    <citation type="submission" date="2021-02" db="EMBL/GenBank/DDBJ databases">
        <title>Copper resistance gene diversity in local Xanthomonas species at agrochemical polluted sites in Trinidad, Trinidad and Tobago.</title>
        <authorList>
            <person name="Ramnarine S.D.B.J."/>
            <person name="Ramsubhag A."/>
            <person name="Jayaraman J."/>
        </authorList>
    </citation>
    <scope>NUCLEOTIDE SEQUENCE</scope>
    <source>
        <strain evidence="3">CaNP6A</strain>
    </source>
</reference>
<dbReference type="EMBL" id="JAFFQI010000193">
    <property type="protein sequence ID" value="MCD0267142.1"/>
    <property type="molecule type" value="Genomic_DNA"/>
</dbReference>
<feature type="signal peptide" evidence="1">
    <location>
        <begin position="1"/>
        <end position="20"/>
    </location>
</feature>
<keyword evidence="1" id="KW-0732">Signal</keyword>
<evidence type="ECO:0000313" key="4">
    <source>
        <dbReference type="Proteomes" id="UP001430396"/>
    </source>
</evidence>
<dbReference type="Proteomes" id="UP001430396">
    <property type="component" value="Unassembled WGS sequence"/>
</dbReference>
<comment type="caution">
    <text evidence="3">The sequence shown here is derived from an EMBL/GenBank/DDBJ whole genome shotgun (WGS) entry which is preliminary data.</text>
</comment>
<protein>
    <submittedName>
        <fullName evidence="3">DUF4189 domain-containing protein</fullName>
    </submittedName>
</protein>
<dbReference type="RefSeq" id="WP_230436674.1">
    <property type="nucleotide sequence ID" value="NZ_JAFFQI010000193.1"/>
</dbReference>
<sequence>MKHLNFLVLLIFLAFSNARAEQGCPPGQIPAQSNGSVGSCGPIPAGYYQEQPAPSPRPSGKWIKTWGAIATDGAENLGVSTGKLKRSDAEQDALEKCEGASASQCHILQSYKNQCAAIAEPTYRGSFTRSFARGPSIEIASKDAFAHCKEKDPSAECKVIYQECSDPIFKAY</sequence>
<name>A0ABS8NVP2_9XANT</name>
<accession>A0ABS8NVP2</accession>
<keyword evidence="4" id="KW-1185">Reference proteome</keyword>
<feature type="chain" id="PRO_5046859720" evidence="1">
    <location>
        <begin position="21"/>
        <end position="172"/>
    </location>
</feature>
<proteinExistence type="predicted"/>
<gene>
    <name evidence="3" type="ORF">JWH11_11985</name>
</gene>
<feature type="domain" description="DUF4189" evidence="2">
    <location>
        <begin position="66"/>
        <end position="164"/>
    </location>
</feature>
<organism evidence="3 4">
    <name type="scientific">Xanthomonas melonis</name>
    <dbReference type="NCBI Taxonomy" id="56456"/>
    <lineage>
        <taxon>Bacteria</taxon>
        <taxon>Pseudomonadati</taxon>
        <taxon>Pseudomonadota</taxon>
        <taxon>Gammaproteobacteria</taxon>
        <taxon>Lysobacterales</taxon>
        <taxon>Lysobacteraceae</taxon>
        <taxon>Xanthomonas</taxon>
    </lineage>
</organism>
<evidence type="ECO:0000259" key="2">
    <source>
        <dbReference type="Pfam" id="PF13827"/>
    </source>
</evidence>